<evidence type="ECO:0000256" key="4">
    <source>
        <dbReference type="SAM" id="SignalP"/>
    </source>
</evidence>
<dbReference type="InterPro" id="IPR011623">
    <property type="entry name" value="7TMR_DISM_rcpt_extracell_dom1"/>
</dbReference>
<reference evidence="8 9" key="1">
    <citation type="submission" date="2017-06" db="EMBL/GenBank/DDBJ databases">
        <title>Raineya orbicola gen. nov., sp. nov. a slightly thermophilic bacterium of the phylum Bacteroidetes and the description of Raineyaceae fam. nov.</title>
        <authorList>
            <person name="Albuquerque L."/>
            <person name="Polonia A.R.M."/>
            <person name="Barroso C."/>
            <person name="Froufe H.J.C."/>
            <person name="Lage O."/>
            <person name="Lobo-Da-Cunha A."/>
            <person name="Egas C."/>
            <person name="Da Costa M.S."/>
        </authorList>
    </citation>
    <scope>NUCLEOTIDE SEQUENCE [LARGE SCALE GENOMIC DNA]</scope>
    <source>
        <strain evidence="8 9">SPSPC-11</strain>
    </source>
</reference>
<gene>
    <name evidence="8" type="ORF">Rain11_0906</name>
</gene>
<feature type="transmembrane region" description="Helical" evidence="3">
    <location>
        <begin position="362"/>
        <end position="384"/>
    </location>
</feature>
<dbReference type="GO" id="GO:0016791">
    <property type="term" value="F:phosphatase activity"/>
    <property type="evidence" value="ECO:0007669"/>
    <property type="project" value="TreeGrafter"/>
</dbReference>
<dbReference type="Pfam" id="PF07696">
    <property type="entry name" value="7TMR-DISMED2"/>
    <property type="match status" value="1"/>
</dbReference>
<dbReference type="OrthoDB" id="1119265at2"/>
<dbReference type="Gene3D" id="2.60.40.2380">
    <property type="match status" value="1"/>
</dbReference>
<feature type="transmembrane region" description="Helical" evidence="3">
    <location>
        <begin position="280"/>
        <end position="298"/>
    </location>
</feature>
<evidence type="ECO:0000256" key="1">
    <source>
        <dbReference type="ARBA" id="ARBA00022801"/>
    </source>
</evidence>
<feature type="coiled-coil region" evidence="2">
    <location>
        <begin position="387"/>
        <end position="433"/>
    </location>
</feature>
<dbReference type="InterPro" id="IPR011622">
    <property type="entry name" value="7TMR_DISM_rcpt_extracell_dom2"/>
</dbReference>
<keyword evidence="2" id="KW-0175">Coiled coil</keyword>
<feature type="transmembrane region" description="Helical" evidence="3">
    <location>
        <begin position="250"/>
        <end position="268"/>
    </location>
</feature>
<dbReference type="Pfam" id="PF07695">
    <property type="entry name" value="7TMR-DISM_7TM"/>
    <property type="match status" value="1"/>
</dbReference>
<evidence type="ECO:0000259" key="5">
    <source>
        <dbReference type="Pfam" id="PF07228"/>
    </source>
</evidence>
<proteinExistence type="predicted"/>
<feature type="transmembrane region" description="Helical" evidence="3">
    <location>
        <begin position="214"/>
        <end position="238"/>
    </location>
</feature>
<dbReference type="EMBL" id="NKXO01000011">
    <property type="protein sequence ID" value="PKQ70102.1"/>
    <property type="molecule type" value="Genomic_DNA"/>
</dbReference>
<name>A0A2N3IID6_9BACT</name>
<keyword evidence="4" id="KW-0732">Signal</keyword>
<dbReference type="InterPro" id="IPR036457">
    <property type="entry name" value="PPM-type-like_dom_sf"/>
</dbReference>
<comment type="caution">
    <text evidence="8">The sequence shown here is derived from an EMBL/GenBank/DDBJ whole genome shotgun (WGS) entry which is preliminary data.</text>
</comment>
<feature type="chain" id="PRO_5014820287" evidence="4">
    <location>
        <begin position="20"/>
        <end position="723"/>
    </location>
</feature>
<feature type="domain" description="PPM-type phosphatase" evidence="5">
    <location>
        <begin position="490"/>
        <end position="689"/>
    </location>
</feature>
<feature type="transmembrane region" description="Helical" evidence="3">
    <location>
        <begin position="304"/>
        <end position="323"/>
    </location>
</feature>
<protein>
    <submittedName>
        <fullName evidence="8">7TM diverse intracellular signaling</fullName>
    </submittedName>
</protein>
<organism evidence="8 9">
    <name type="scientific">Raineya orbicola</name>
    <dbReference type="NCBI Taxonomy" id="2016530"/>
    <lineage>
        <taxon>Bacteria</taxon>
        <taxon>Pseudomonadati</taxon>
        <taxon>Bacteroidota</taxon>
        <taxon>Cytophagia</taxon>
        <taxon>Cytophagales</taxon>
        <taxon>Raineyaceae</taxon>
        <taxon>Raineya</taxon>
    </lineage>
</organism>
<dbReference type="InterPro" id="IPR052016">
    <property type="entry name" value="Bact_Sigma-Reg"/>
</dbReference>
<feature type="transmembrane region" description="Helical" evidence="3">
    <location>
        <begin position="181"/>
        <end position="202"/>
    </location>
</feature>
<evidence type="ECO:0000313" key="9">
    <source>
        <dbReference type="Proteomes" id="UP000233387"/>
    </source>
</evidence>
<feature type="signal peptide" evidence="4">
    <location>
        <begin position="1"/>
        <end position="19"/>
    </location>
</feature>
<evidence type="ECO:0000259" key="6">
    <source>
        <dbReference type="Pfam" id="PF07695"/>
    </source>
</evidence>
<feature type="domain" description="7TM-DISM receptor extracellular" evidence="6">
    <location>
        <begin position="184"/>
        <end position="386"/>
    </location>
</feature>
<evidence type="ECO:0000256" key="2">
    <source>
        <dbReference type="SAM" id="Coils"/>
    </source>
</evidence>
<dbReference type="PANTHER" id="PTHR43156:SF9">
    <property type="entry name" value="HAMP DOMAIN-CONTAINING PROTEIN"/>
    <property type="match status" value="1"/>
</dbReference>
<evidence type="ECO:0000259" key="7">
    <source>
        <dbReference type="Pfam" id="PF07696"/>
    </source>
</evidence>
<dbReference type="Pfam" id="PF07228">
    <property type="entry name" value="SpoIIE"/>
    <property type="match status" value="1"/>
</dbReference>
<evidence type="ECO:0000256" key="3">
    <source>
        <dbReference type="SAM" id="Phobius"/>
    </source>
</evidence>
<dbReference type="PANTHER" id="PTHR43156">
    <property type="entry name" value="STAGE II SPORULATION PROTEIN E-RELATED"/>
    <property type="match status" value="1"/>
</dbReference>
<keyword evidence="3" id="KW-0472">Membrane</keyword>
<keyword evidence="3" id="KW-1133">Transmembrane helix</keyword>
<sequence length="723" mass="83019">MKKIGLLFGFLLHCLLLFAQEPVVIPEKFEKIQVGKKYLRVFKDSTAFMTSKEVLQNTDKFLPPNEESPNYGYSKAAFFAKFQLQNPHNREKEIFIEIDYAVLDEVRFYVFNENGEVVKELQTGDWLPFRQRDLQTRNFVFQVKLPAFSTYNVLMRIKNDSTVSFPIYVWQPDKFIQAESLSMWVFGIYYGIMIVMLLYNLFIYSVLRERNYLLYIFNILAILLFQLAFNGIGFQFLWGNLPGFNHFNMPMAASLLIIAGIAFSRDFLSTSTKQKVLDKILLILIAIALIGLILSFVLTQRIVLRVATFLVLPSCLALLYGGFSSLKAGFRPARFFVIAWIVYLIGAILVALRGLGLAPTSFITTYSIQIGSAMEVILLSLALADKINTLRKEIAQRALEKERLEKEQERERREMMEQQNEKLEQLVAARTQELYEQNKQITDSIHYAQRIQQAILPSKTQLTRVFPEAFIYFKPRDIVSGDFYWFAEKDNKAIVAVVDCTGHGVPGAFMSMIGNTLLNQIILERGVTRPAEILNQLHEEIKFALKQDDLAEESARDGMDIAIVVFHELHNILEFAGANNSLYLIRNGELEEIPGDRMGIGGVRKANQEHFHNRVIKLGEVDTYVYLATDGYADQFGGAKGRKFLGSNLKKLFIELSKMPNFKAQHLHLNKTMEEWKGAERQLDDQLVIGFKISANASRQFAETRKGKEWAERKTMQPFKFTR</sequence>
<dbReference type="AlphaFoldDB" id="A0A2N3IID6"/>
<dbReference type="RefSeq" id="WP_101358168.1">
    <property type="nucleotide sequence ID" value="NZ_NKXO01000011.1"/>
</dbReference>
<dbReference type="Gene3D" id="3.60.40.10">
    <property type="entry name" value="PPM-type phosphatase domain"/>
    <property type="match status" value="1"/>
</dbReference>
<feature type="domain" description="7TM-DISM receptor extracellular" evidence="7">
    <location>
        <begin position="37"/>
        <end position="171"/>
    </location>
</feature>
<accession>A0A2N3IID6</accession>
<keyword evidence="9" id="KW-1185">Reference proteome</keyword>
<dbReference type="Proteomes" id="UP000233387">
    <property type="component" value="Unassembled WGS sequence"/>
</dbReference>
<keyword evidence="1" id="KW-0378">Hydrolase</keyword>
<keyword evidence="3" id="KW-0812">Transmembrane</keyword>
<feature type="transmembrane region" description="Helical" evidence="3">
    <location>
        <begin position="335"/>
        <end position="356"/>
    </location>
</feature>
<dbReference type="InterPro" id="IPR001932">
    <property type="entry name" value="PPM-type_phosphatase-like_dom"/>
</dbReference>
<evidence type="ECO:0000313" key="8">
    <source>
        <dbReference type="EMBL" id="PKQ70102.1"/>
    </source>
</evidence>